<accession>B0DPP2</accession>
<evidence type="ECO:0000256" key="1">
    <source>
        <dbReference type="SAM" id="MobiDB-lite"/>
    </source>
</evidence>
<dbReference type="AlphaFoldDB" id="B0DPP2"/>
<evidence type="ECO:0000313" key="3">
    <source>
        <dbReference type="Proteomes" id="UP000001194"/>
    </source>
</evidence>
<dbReference type="OrthoDB" id="3203379at2759"/>
<gene>
    <name evidence="2" type="ORF">LACBIDRAFT_331509</name>
</gene>
<reference evidence="2 3" key="1">
    <citation type="journal article" date="2008" name="Nature">
        <title>The genome of Laccaria bicolor provides insights into mycorrhizal symbiosis.</title>
        <authorList>
            <person name="Martin F."/>
            <person name="Aerts A."/>
            <person name="Ahren D."/>
            <person name="Brun A."/>
            <person name="Danchin E.G.J."/>
            <person name="Duchaussoy F."/>
            <person name="Gibon J."/>
            <person name="Kohler A."/>
            <person name="Lindquist E."/>
            <person name="Pereda V."/>
            <person name="Salamov A."/>
            <person name="Shapiro H.J."/>
            <person name="Wuyts J."/>
            <person name="Blaudez D."/>
            <person name="Buee M."/>
            <person name="Brokstein P."/>
            <person name="Canbaeck B."/>
            <person name="Cohen D."/>
            <person name="Courty P.E."/>
            <person name="Coutinho P.M."/>
            <person name="Delaruelle C."/>
            <person name="Detter J.C."/>
            <person name="Deveau A."/>
            <person name="DiFazio S."/>
            <person name="Duplessis S."/>
            <person name="Fraissinet-Tachet L."/>
            <person name="Lucic E."/>
            <person name="Frey-Klett P."/>
            <person name="Fourrey C."/>
            <person name="Feussner I."/>
            <person name="Gay G."/>
            <person name="Grimwood J."/>
            <person name="Hoegger P.J."/>
            <person name="Jain P."/>
            <person name="Kilaru S."/>
            <person name="Labbe J."/>
            <person name="Lin Y.C."/>
            <person name="Legue V."/>
            <person name="Le Tacon F."/>
            <person name="Marmeisse R."/>
            <person name="Melayah D."/>
            <person name="Montanini B."/>
            <person name="Muratet M."/>
            <person name="Nehls U."/>
            <person name="Niculita-Hirzel H."/>
            <person name="Oudot-Le Secq M.P."/>
            <person name="Peter M."/>
            <person name="Quesneville H."/>
            <person name="Rajashekar B."/>
            <person name="Reich M."/>
            <person name="Rouhier N."/>
            <person name="Schmutz J."/>
            <person name="Yin T."/>
            <person name="Chalot M."/>
            <person name="Henrissat B."/>
            <person name="Kuees U."/>
            <person name="Lucas S."/>
            <person name="Van de Peer Y."/>
            <person name="Podila G.K."/>
            <person name="Polle A."/>
            <person name="Pukkila P.J."/>
            <person name="Richardson P.M."/>
            <person name="Rouze P."/>
            <person name="Sanders I.R."/>
            <person name="Stajich J.E."/>
            <person name="Tunlid A."/>
            <person name="Tuskan G."/>
            <person name="Grigoriev I.V."/>
        </authorList>
    </citation>
    <scope>NUCLEOTIDE SEQUENCE [LARGE SCALE GENOMIC DNA]</scope>
    <source>
        <strain evidence="3">S238N-H82 / ATCC MYA-4686</strain>
    </source>
</reference>
<dbReference type="EMBL" id="DS547124">
    <property type="protein sequence ID" value="EDR03411.1"/>
    <property type="molecule type" value="Genomic_DNA"/>
</dbReference>
<dbReference type="KEGG" id="lbc:LACBIDRAFT_331509"/>
<organism evidence="3">
    <name type="scientific">Laccaria bicolor (strain S238N-H82 / ATCC MYA-4686)</name>
    <name type="common">Bicoloured deceiver</name>
    <name type="synonym">Laccaria laccata var. bicolor</name>
    <dbReference type="NCBI Taxonomy" id="486041"/>
    <lineage>
        <taxon>Eukaryota</taxon>
        <taxon>Fungi</taxon>
        <taxon>Dikarya</taxon>
        <taxon>Basidiomycota</taxon>
        <taxon>Agaricomycotina</taxon>
        <taxon>Agaricomycetes</taxon>
        <taxon>Agaricomycetidae</taxon>
        <taxon>Agaricales</taxon>
        <taxon>Agaricineae</taxon>
        <taxon>Hydnangiaceae</taxon>
        <taxon>Laccaria</taxon>
    </lineage>
</organism>
<name>B0DPP2_LACBS</name>
<dbReference type="InParanoid" id="B0DPP2"/>
<protein>
    <submittedName>
        <fullName evidence="2">Predicted protein</fullName>
    </submittedName>
</protein>
<keyword evidence="3" id="KW-1185">Reference proteome</keyword>
<feature type="region of interest" description="Disordered" evidence="1">
    <location>
        <begin position="101"/>
        <end position="142"/>
    </location>
</feature>
<dbReference type="Proteomes" id="UP000001194">
    <property type="component" value="Unassembled WGS sequence"/>
</dbReference>
<feature type="compositionally biased region" description="Basic and acidic residues" evidence="1">
    <location>
        <begin position="104"/>
        <end position="117"/>
    </location>
</feature>
<evidence type="ECO:0000313" key="2">
    <source>
        <dbReference type="EMBL" id="EDR03411.1"/>
    </source>
</evidence>
<dbReference type="RefSeq" id="XP_001885867.1">
    <property type="nucleotide sequence ID" value="XM_001885832.1"/>
</dbReference>
<dbReference type="GeneID" id="6081496"/>
<proteinExistence type="predicted"/>
<sequence length="249" mass="27932">MITGSADIPNSMASGANLTVVCNVARIQTATHLMTTAKAMEEITLWLERSFRHDFPTPTTGENPIKDEKGSARSLNFALYYRVVSIENHLHMDEVFSGYTSQDESFHDGDHHPKQDSFDDEADDAADGLSDDEEEPAQPPVPLMNTRALKRGLEGRDVTGIVREVLDFMSLKQINLPLFLEALSWGDPGCHSDAKVQYAWTVLMVSDELPGILERWYNPPEAQERERGRDQQELSRYFATSQESVLSTV</sequence>
<feature type="compositionally biased region" description="Acidic residues" evidence="1">
    <location>
        <begin position="118"/>
        <end position="136"/>
    </location>
</feature>
<dbReference type="HOGENOM" id="CLU_1115914_0_0_1"/>